<protein>
    <submittedName>
        <fullName evidence="7">DNA-damage-inducible protein</fullName>
    </submittedName>
</protein>
<evidence type="ECO:0000256" key="3">
    <source>
        <dbReference type="ARBA" id="ARBA00023199"/>
    </source>
</evidence>
<dbReference type="PROSITE" id="PS50173">
    <property type="entry name" value="UMUC"/>
    <property type="match status" value="1"/>
</dbReference>
<evidence type="ECO:0000256" key="1">
    <source>
        <dbReference type="ARBA" id="ARBA00010945"/>
    </source>
</evidence>
<keyword evidence="3" id="KW-0741">SOS mutagenesis</keyword>
<dbReference type="InterPro" id="IPR043128">
    <property type="entry name" value="Rev_trsase/Diguanyl_cyclase"/>
</dbReference>
<evidence type="ECO:0000259" key="6">
    <source>
        <dbReference type="PROSITE" id="PS50173"/>
    </source>
</evidence>
<keyword evidence="2" id="KW-0227">DNA damage</keyword>
<reference evidence="7 8" key="1">
    <citation type="submission" date="2012-09" db="EMBL/GenBank/DDBJ databases">
        <title>Genome Sequence of alkane-degrading Bacterium Alcanivorax jadensis T9.</title>
        <authorList>
            <person name="Lai Q."/>
            <person name="Shao Z."/>
        </authorList>
    </citation>
    <scope>NUCLEOTIDE SEQUENCE [LARGE SCALE GENOMIC DNA]</scope>
    <source>
        <strain evidence="7 8">T9</strain>
    </source>
</reference>
<dbReference type="Proteomes" id="UP000029443">
    <property type="component" value="Unassembled WGS sequence"/>
</dbReference>
<comment type="caution">
    <text evidence="7">The sequence shown here is derived from an EMBL/GenBank/DDBJ whole genome shotgun (WGS) entry which is preliminary data.</text>
</comment>
<evidence type="ECO:0000256" key="5">
    <source>
        <dbReference type="ARBA" id="ARBA00023236"/>
    </source>
</evidence>
<dbReference type="CDD" id="cd01700">
    <property type="entry name" value="PolY_Pol_V_umuC"/>
    <property type="match status" value="1"/>
</dbReference>
<name>A0ABR4WAC3_9GAMM</name>
<evidence type="ECO:0000256" key="2">
    <source>
        <dbReference type="ARBA" id="ARBA00022763"/>
    </source>
</evidence>
<dbReference type="InterPro" id="IPR043502">
    <property type="entry name" value="DNA/RNA_pol_sf"/>
</dbReference>
<dbReference type="Pfam" id="PF11799">
    <property type="entry name" value="IMS_C"/>
    <property type="match status" value="1"/>
</dbReference>
<dbReference type="Gene3D" id="3.30.70.270">
    <property type="match status" value="1"/>
</dbReference>
<keyword evidence="8" id="KW-1185">Reference proteome</keyword>
<dbReference type="InterPro" id="IPR025188">
    <property type="entry name" value="DUF4113"/>
</dbReference>
<sequence length="423" mass="46617">MFALVDCNSFYASCERVFRPDLAGRPVVVLSNNDGCIVAGSAEAKALGVRTGMPLFEARDLIRKHRVAVFSSNYVLYGDLSRRVMASLATLVPAVEVYSIDEAFLDLSLMQPEELQPLGLALRERVGKWVGVPVCVGVAPTKTLAKLANHAAKTYPQTGGVLVLTDPRWRERLLARTPVSAVWGIGRRLGQRLNNMEIETALDLARADYRLIRKRFSVVQERVVRELNGESCLPLEARQEPRQQIIHSRSFGEPVASLAAVRQAVSDFTARAAESMRAEGLSAGAISVYLRTAPMGKPQQLFPDSGRTSLSPATVDTRVMVHHAVEMVTALWQAGYRYGKAGVMLTDLGPAGREQVTLFREDENAEKGNALMQVMDTINSSGKGKVWLAGRGMNQNERCVWAMRRAHLSPAYTTRWADLPRAR</sequence>
<evidence type="ECO:0000313" key="8">
    <source>
        <dbReference type="Proteomes" id="UP000029443"/>
    </source>
</evidence>
<dbReference type="InterPro" id="IPR050116">
    <property type="entry name" value="DNA_polymerase-Y"/>
</dbReference>
<dbReference type="Gene3D" id="3.40.1170.60">
    <property type="match status" value="1"/>
</dbReference>
<dbReference type="InterPro" id="IPR001126">
    <property type="entry name" value="UmuC"/>
</dbReference>
<dbReference type="EMBL" id="ARXU01000013">
    <property type="protein sequence ID" value="KGD60180.1"/>
    <property type="molecule type" value="Genomic_DNA"/>
</dbReference>
<dbReference type="Pfam" id="PF13438">
    <property type="entry name" value="DUF4113"/>
    <property type="match status" value="1"/>
</dbReference>
<dbReference type="InterPro" id="IPR017961">
    <property type="entry name" value="DNA_pol_Y-fam_little_finger"/>
</dbReference>
<keyword evidence="5" id="KW-0742">SOS response</keyword>
<dbReference type="RefSeq" id="WP_035249568.1">
    <property type="nucleotide sequence ID" value="NZ_ARXU01000013.1"/>
</dbReference>
<evidence type="ECO:0000256" key="4">
    <source>
        <dbReference type="ARBA" id="ARBA00023204"/>
    </source>
</evidence>
<dbReference type="PANTHER" id="PTHR11076:SF34">
    <property type="entry name" value="PROTEIN UMUC"/>
    <property type="match status" value="1"/>
</dbReference>
<comment type="similarity">
    <text evidence="1">Belongs to the DNA polymerase type-Y family.</text>
</comment>
<dbReference type="SUPFAM" id="SSF56672">
    <property type="entry name" value="DNA/RNA polymerases"/>
    <property type="match status" value="1"/>
</dbReference>
<organism evidence="7 8">
    <name type="scientific">Alcanivorax jadensis T9</name>
    <dbReference type="NCBI Taxonomy" id="1177181"/>
    <lineage>
        <taxon>Bacteria</taxon>
        <taxon>Pseudomonadati</taxon>
        <taxon>Pseudomonadota</taxon>
        <taxon>Gammaproteobacteria</taxon>
        <taxon>Oceanospirillales</taxon>
        <taxon>Alcanivoracaceae</taxon>
        <taxon>Alcanivorax</taxon>
    </lineage>
</organism>
<proteinExistence type="inferred from homology"/>
<dbReference type="NCBIfam" id="NF002955">
    <property type="entry name" value="PRK03609.1"/>
    <property type="match status" value="1"/>
</dbReference>
<evidence type="ECO:0000313" key="7">
    <source>
        <dbReference type="EMBL" id="KGD60180.1"/>
    </source>
</evidence>
<dbReference type="Gene3D" id="1.10.150.20">
    <property type="entry name" value="5' to 3' exonuclease, C-terminal subdomain"/>
    <property type="match status" value="1"/>
</dbReference>
<dbReference type="Pfam" id="PF00817">
    <property type="entry name" value="IMS"/>
    <property type="match status" value="1"/>
</dbReference>
<feature type="domain" description="UmuC" evidence="6">
    <location>
        <begin position="2"/>
        <end position="186"/>
    </location>
</feature>
<gene>
    <name evidence="7" type="ORF">T9A_02753</name>
</gene>
<dbReference type="PANTHER" id="PTHR11076">
    <property type="entry name" value="DNA REPAIR POLYMERASE UMUC / TRANSFERASE FAMILY MEMBER"/>
    <property type="match status" value="1"/>
</dbReference>
<accession>A0ABR4WAC3</accession>
<keyword evidence="4" id="KW-0234">DNA repair</keyword>